<accession>A0A0F8ZSR9</accession>
<gene>
    <name evidence="1" type="ORF">LCGC14_2998930</name>
</gene>
<evidence type="ECO:0000313" key="1">
    <source>
        <dbReference type="EMBL" id="KKK62976.1"/>
    </source>
</evidence>
<sequence length="122" mass="13531">MLLKIMVLTWDISSNLSSIGKADTGDFSQSGVWLLRRHGAYIKADTSSLRATGQVDGFPLAGCFSSGASDKLIYGRHKQYSVLDFAEGISQSLIEDLFRDLNLDGLWWRSQMLYGHVEIGLD</sequence>
<protein>
    <submittedName>
        <fullName evidence="1">Uncharacterized protein</fullName>
    </submittedName>
</protein>
<reference evidence="1" key="1">
    <citation type="journal article" date="2015" name="Nature">
        <title>Complex archaea that bridge the gap between prokaryotes and eukaryotes.</title>
        <authorList>
            <person name="Spang A."/>
            <person name="Saw J.H."/>
            <person name="Jorgensen S.L."/>
            <person name="Zaremba-Niedzwiedzka K."/>
            <person name="Martijn J."/>
            <person name="Lind A.E."/>
            <person name="van Eijk R."/>
            <person name="Schleper C."/>
            <person name="Guy L."/>
            <person name="Ettema T.J."/>
        </authorList>
    </citation>
    <scope>NUCLEOTIDE SEQUENCE</scope>
</reference>
<dbReference type="EMBL" id="LAZR01061735">
    <property type="protein sequence ID" value="KKK62976.1"/>
    <property type="molecule type" value="Genomic_DNA"/>
</dbReference>
<proteinExistence type="predicted"/>
<name>A0A0F8ZSR9_9ZZZZ</name>
<feature type="non-terminal residue" evidence="1">
    <location>
        <position position="122"/>
    </location>
</feature>
<comment type="caution">
    <text evidence="1">The sequence shown here is derived from an EMBL/GenBank/DDBJ whole genome shotgun (WGS) entry which is preliminary data.</text>
</comment>
<dbReference type="AlphaFoldDB" id="A0A0F8ZSR9"/>
<organism evidence="1">
    <name type="scientific">marine sediment metagenome</name>
    <dbReference type="NCBI Taxonomy" id="412755"/>
    <lineage>
        <taxon>unclassified sequences</taxon>
        <taxon>metagenomes</taxon>
        <taxon>ecological metagenomes</taxon>
    </lineage>
</organism>